<protein>
    <submittedName>
        <fullName evidence="1">HAD family phosphatase</fullName>
    </submittedName>
</protein>
<dbReference type="EMBL" id="CP106856">
    <property type="protein sequence ID" value="UYB34671.1"/>
    <property type="molecule type" value="Genomic_DNA"/>
</dbReference>
<dbReference type="InterPro" id="IPR023214">
    <property type="entry name" value="HAD_sf"/>
</dbReference>
<dbReference type="InterPro" id="IPR006439">
    <property type="entry name" value="HAD-SF_hydro_IA"/>
</dbReference>
<proteinExistence type="predicted"/>
<dbReference type="Gene3D" id="1.10.150.240">
    <property type="entry name" value="Putative phosphatase, domain 2"/>
    <property type="match status" value="1"/>
</dbReference>
<dbReference type="PANTHER" id="PTHR18901">
    <property type="entry name" value="2-DEOXYGLUCOSE-6-PHOSPHATE PHOSPHATASE 2"/>
    <property type="match status" value="1"/>
</dbReference>
<reference evidence="1" key="1">
    <citation type="submission" date="2022-09" db="EMBL/GenBank/DDBJ databases">
        <authorList>
            <person name="Li D."/>
            <person name="Cheng J."/>
            <person name="Li Y."/>
        </authorList>
    </citation>
    <scope>NUCLEOTIDE SEQUENCE</scope>
    <source>
        <strain evidence="1">DL</strain>
    </source>
</reference>
<dbReference type="InterPro" id="IPR036412">
    <property type="entry name" value="HAD-like_sf"/>
</dbReference>
<dbReference type="PANTHER" id="PTHR18901:SF38">
    <property type="entry name" value="PSEUDOURIDINE-5'-PHOSPHATASE"/>
    <property type="match status" value="1"/>
</dbReference>
<dbReference type="NCBIfam" id="TIGR01509">
    <property type="entry name" value="HAD-SF-IA-v3"/>
    <property type="match status" value="1"/>
</dbReference>
<organism evidence="1 2">
    <name type="scientific">Arthrobacter koreensis</name>
    <dbReference type="NCBI Taxonomy" id="199136"/>
    <lineage>
        <taxon>Bacteria</taxon>
        <taxon>Bacillati</taxon>
        <taxon>Actinomycetota</taxon>
        <taxon>Actinomycetes</taxon>
        <taxon>Micrococcales</taxon>
        <taxon>Micrococcaceae</taxon>
        <taxon>Arthrobacter</taxon>
    </lineage>
</organism>
<gene>
    <name evidence="1" type="ORF">N9A08_08320</name>
</gene>
<keyword evidence="2" id="KW-1185">Reference proteome</keyword>
<dbReference type="Pfam" id="PF00702">
    <property type="entry name" value="Hydrolase"/>
    <property type="match status" value="1"/>
</dbReference>
<dbReference type="SUPFAM" id="SSF56784">
    <property type="entry name" value="HAD-like"/>
    <property type="match status" value="1"/>
</dbReference>
<dbReference type="RefSeq" id="WP_263126844.1">
    <property type="nucleotide sequence ID" value="NZ_CP106856.1"/>
</dbReference>
<sequence>MPLPGIPVLPDGPAPALQAVFWDLDGTIVDTEPYWIQAEKDLARQHGGSWTDEDAIESVGQALPYSARRLQQAGLRLTVEGVIGALTDAVAVHIRRQVPWRPGARELLEELATAGIPCAMVTMSPRLLAQIIAEQLPAGTFRLLVTGEMTERGKPHPDPYQLAFDQLSAEVPGLSKARCAALEDSYPGYTSAHAAGLCAVAVPHITALPADPRRIQWDTLEGRSVRDLEALVSSWEGAAR</sequence>
<evidence type="ECO:0000313" key="1">
    <source>
        <dbReference type="EMBL" id="UYB34671.1"/>
    </source>
</evidence>
<evidence type="ECO:0000313" key="2">
    <source>
        <dbReference type="Proteomes" id="UP001063368"/>
    </source>
</evidence>
<name>A0ABY6FNE9_9MICC</name>
<dbReference type="SFLD" id="SFLDG01129">
    <property type="entry name" value="C1.5:_HAD__Beta-PGM__Phosphata"/>
    <property type="match status" value="1"/>
</dbReference>
<dbReference type="Gene3D" id="3.40.50.1000">
    <property type="entry name" value="HAD superfamily/HAD-like"/>
    <property type="match status" value="1"/>
</dbReference>
<accession>A0ABY6FNE9</accession>
<dbReference type="Proteomes" id="UP001063368">
    <property type="component" value="Chromosome"/>
</dbReference>
<dbReference type="SFLD" id="SFLDS00003">
    <property type="entry name" value="Haloacid_Dehalogenase"/>
    <property type="match status" value="1"/>
</dbReference>
<dbReference type="CDD" id="cd07505">
    <property type="entry name" value="HAD_BPGM-like"/>
    <property type="match status" value="1"/>
</dbReference>
<dbReference type="InterPro" id="IPR023198">
    <property type="entry name" value="PGP-like_dom2"/>
</dbReference>